<protein>
    <submittedName>
        <fullName evidence="1">Uncharacterized protein</fullName>
    </submittedName>
</protein>
<dbReference type="EMBL" id="JAFEUZ010000031">
    <property type="protein sequence ID" value="KAG5471321.1"/>
    <property type="molecule type" value="Genomic_DNA"/>
</dbReference>
<dbReference type="KEGG" id="lmat:92511528"/>
<dbReference type="OrthoDB" id="446113at2759"/>
<keyword evidence="2" id="KW-1185">Reference proteome</keyword>
<dbReference type="Proteomes" id="UP000673552">
    <property type="component" value="Unassembled WGS sequence"/>
</dbReference>
<reference evidence="2" key="2">
    <citation type="journal article" date="2021" name="Sci. Data">
        <title>Chromosome-scale genome sequencing, assembly and annotation of six genomes from subfamily Leishmaniinae.</title>
        <authorList>
            <person name="Almutairi H."/>
            <person name="Urbaniak M.D."/>
            <person name="Bates M.D."/>
            <person name="Jariyapan N."/>
            <person name="Kwakye-Nuako G."/>
            <person name="Thomaz Soccol V."/>
            <person name="Al-Salem W.S."/>
            <person name="Dillon R.J."/>
            <person name="Bates P.A."/>
            <person name="Gatherer D."/>
        </authorList>
    </citation>
    <scope>NUCLEOTIDE SEQUENCE [LARGE SCALE GENOMIC DNA]</scope>
</reference>
<dbReference type="GeneID" id="92511528"/>
<reference evidence="2" key="1">
    <citation type="journal article" date="2021" name="Microbiol. Resour. Announc.">
        <title>LGAAP: Leishmaniinae Genome Assembly and Annotation Pipeline.</title>
        <authorList>
            <person name="Almutairi H."/>
            <person name="Urbaniak M.D."/>
            <person name="Bates M.D."/>
            <person name="Jariyapan N."/>
            <person name="Kwakye-Nuako G."/>
            <person name="Thomaz-Soccol V."/>
            <person name="Al-Salem W.S."/>
            <person name="Dillon R.J."/>
            <person name="Bates P.A."/>
            <person name="Gatherer D."/>
        </authorList>
    </citation>
    <scope>NUCLEOTIDE SEQUENCE [LARGE SCALE GENOMIC DNA]</scope>
</reference>
<accession>A0A836KET4</accession>
<organism evidence="1 2">
    <name type="scientific">Leishmania martiniquensis</name>
    <dbReference type="NCBI Taxonomy" id="1580590"/>
    <lineage>
        <taxon>Eukaryota</taxon>
        <taxon>Discoba</taxon>
        <taxon>Euglenozoa</taxon>
        <taxon>Kinetoplastea</taxon>
        <taxon>Metakinetoplastina</taxon>
        <taxon>Trypanosomatida</taxon>
        <taxon>Trypanosomatidae</taxon>
        <taxon>Leishmaniinae</taxon>
        <taxon>Leishmania</taxon>
    </lineage>
</organism>
<evidence type="ECO:0000313" key="1">
    <source>
        <dbReference type="EMBL" id="KAG5471321.1"/>
    </source>
</evidence>
<evidence type="ECO:0000313" key="2">
    <source>
        <dbReference type="Proteomes" id="UP000673552"/>
    </source>
</evidence>
<sequence length="108" mass="11630">MWERGYTPESGVHGFVEFASADTAAQTLAYSRLVVTNGLEKLLLRLKCSPLKQRILGCMAYDANAVNGTLCGVGRGYLAEGALEDALLADCLAPFRTGSPRLCATRFE</sequence>
<comment type="caution">
    <text evidence="1">The sequence shown here is derived from an EMBL/GenBank/DDBJ whole genome shotgun (WGS) entry which is preliminary data.</text>
</comment>
<proteinExistence type="predicted"/>
<name>A0A836KET4_9TRYP</name>
<dbReference type="AlphaFoldDB" id="A0A836KET4"/>
<dbReference type="RefSeq" id="XP_067176295.1">
    <property type="nucleotide sequence ID" value="XM_067319016.1"/>
</dbReference>
<gene>
    <name evidence="1" type="ORF">LSCM1_01400</name>
</gene>